<evidence type="ECO:0000256" key="1">
    <source>
        <dbReference type="ARBA" id="ARBA00004123"/>
    </source>
</evidence>
<feature type="domain" description="SKP1 component POZ" evidence="6">
    <location>
        <begin position="7"/>
        <end position="70"/>
    </location>
</feature>
<dbReference type="GO" id="GO:0005634">
    <property type="term" value="C:nucleus"/>
    <property type="evidence" value="ECO:0007669"/>
    <property type="project" value="UniProtKB-SubCell"/>
</dbReference>
<comment type="subcellular location">
    <subcellularLocation>
        <location evidence="1">Nucleus</location>
    </subcellularLocation>
</comment>
<dbReference type="Gene3D" id="3.30.710.10">
    <property type="entry name" value="Potassium Channel Kv1.1, Chain A"/>
    <property type="match status" value="1"/>
</dbReference>
<dbReference type="AlphaFoldDB" id="A0AAV9JEB7"/>
<evidence type="ECO:0000313" key="7">
    <source>
        <dbReference type="EMBL" id="KAK4543535.1"/>
    </source>
</evidence>
<dbReference type="CDD" id="cd18321">
    <property type="entry name" value="BTB_POZ_EloC"/>
    <property type="match status" value="1"/>
</dbReference>
<comment type="function">
    <text evidence="5">Essential component of the SCF (SKP1-CUL1-F-box protein) E3 ubiquitin ligase complexes, which mediate the ubiquitination and subsequent proteasomal degradation of target proteins. Controls sulfur metabolite repression, probably by mediating the inactivation or degradation of the metR transcription factor.</text>
</comment>
<dbReference type="InterPro" id="IPR001232">
    <property type="entry name" value="SKP1-like"/>
</dbReference>
<comment type="caution">
    <text evidence="7">The sequence shown here is derived from an EMBL/GenBank/DDBJ whole genome shotgun (WGS) entry which is preliminary data.</text>
</comment>
<protein>
    <recommendedName>
        <fullName evidence="3">Elongin-C</fullName>
    </recommendedName>
</protein>
<dbReference type="InterPro" id="IPR011333">
    <property type="entry name" value="SKP1/BTB/POZ_sf"/>
</dbReference>
<keyword evidence="8" id="KW-1185">Reference proteome</keyword>
<sequence length="100" mass="11396">MASETDYVTLISKDGFSYVVQRSSARISPVLKRMLDPTGAFLEAKDNTCILQDMPGIVLEKVCEYFYYNEKNKDARDVPEMDIPTELCLELLMASDYLDI</sequence>
<dbReference type="SMART" id="SM00512">
    <property type="entry name" value="Skp1"/>
    <property type="match status" value="1"/>
</dbReference>
<dbReference type="Proteomes" id="UP001324427">
    <property type="component" value="Unassembled WGS sequence"/>
</dbReference>
<dbReference type="GO" id="GO:0006511">
    <property type="term" value="P:ubiquitin-dependent protein catabolic process"/>
    <property type="evidence" value="ECO:0007669"/>
    <property type="project" value="InterPro"/>
</dbReference>
<keyword evidence="4" id="KW-0539">Nucleus</keyword>
<dbReference type="FunFam" id="3.30.710.10:FF:000035">
    <property type="entry name" value="Elongin C transcription elongation factor"/>
    <property type="match status" value="1"/>
</dbReference>
<dbReference type="SUPFAM" id="SSF54695">
    <property type="entry name" value="POZ domain"/>
    <property type="match status" value="1"/>
</dbReference>
<accession>A0AAV9JEB7</accession>
<evidence type="ECO:0000256" key="2">
    <source>
        <dbReference type="ARBA" id="ARBA00009993"/>
    </source>
</evidence>
<evidence type="ECO:0000313" key="8">
    <source>
        <dbReference type="Proteomes" id="UP001324427"/>
    </source>
</evidence>
<dbReference type="PANTHER" id="PTHR20648">
    <property type="entry name" value="ELONGIN-C"/>
    <property type="match status" value="1"/>
</dbReference>
<dbReference type="EMBL" id="JAVFHQ010000031">
    <property type="protein sequence ID" value="KAK4543535.1"/>
    <property type="molecule type" value="Genomic_DNA"/>
</dbReference>
<organism evidence="7 8">
    <name type="scientific">Oleoguttula mirabilis</name>
    <dbReference type="NCBI Taxonomy" id="1507867"/>
    <lineage>
        <taxon>Eukaryota</taxon>
        <taxon>Fungi</taxon>
        <taxon>Dikarya</taxon>
        <taxon>Ascomycota</taxon>
        <taxon>Pezizomycotina</taxon>
        <taxon>Dothideomycetes</taxon>
        <taxon>Dothideomycetidae</taxon>
        <taxon>Mycosphaerellales</taxon>
        <taxon>Teratosphaeriaceae</taxon>
        <taxon>Oleoguttula</taxon>
    </lineage>
</organism>
<dbReference type="Pfam" id="PF03931">
    <property type="entry name" value="Skp1_POZ"/>
    <property type="match status" value="1"/>
</dbReference>
<proteinExistence type="inferred from homology"/>
<dbReference type="InterPro" id="IPR039948">
    <property type="entry name" value="ELC1"/>
</dbReference>
<dbReference type="InterPro" id="IPR016073">
    <property type="entry name" value="Skp1_comp_POZ"/>
</dbReference>
<reference evidence="7 8" key="1">
    <citation type="submission" date="2021-11" db="EMBL/GenBank/DDBJ databases">
        <title>Black yeast isolated from Biological Soil Crust.</title>
        <authorList>
            <person name="Kurbessoian T."/>
        </authorList>
    </citation>
    <scope>NUCLEOTIDE SEQUENCE [LARGE SCALE GENOMIC DNA]</scope>
    <source>
        <strain evidence="7 8">CCFEE 5522</strain>
    </source>
</reference>
<gene>
    <name evidence="7" type="ORF">LTR36_005430</name>
</gene>
<evidence type="ECO:0000259" key="6">
    <source>
        <dbReference type="Pfam" id="PF03931"/>
    </source>
</evidence>
<evidence type="ECO:0000256" key="3">
    <source>
        <dbReference type="ARBA" id="ARBA00021347"/>
    </source>
</evidence>
<evidence type="ECO:0000256" key="4">
    <source>
        <dbReference type="ARBA" id="ARBA00023242"/>
    </source>
</evidence>
<comment type="similarity">
    <text evidence="2">Belongs to the SKP1 family.</text>
</comment>
<name>A0AAV9JEB7_9PEZI</name>
<evidence type="ECO:0000256" key="5">
    <source>
        <dbReference type="ARBA" id="ARBA00045385"/>
    </source>
</evidence>